<reference evidence="2" key="1">
    <citation type="submission" date="2015-10" db="EMBL/GenBank/DDBJ databases">
        <authorList>
            <person name="Martinez-Garcia P.J."/>
            <person name="Crepeau M.W."/>
            <person name="Puiu D."/>
            <person name="Gonzalez-Ibeas D."/>
            <person name="Whalen J."/>
            <person name="Stevens K."/>
            <person name="Paul R."/>
            <person name="Butterfield T."/>
            <person name="Britton M."/>
            <person name="Reagan R."/>
            <person name="Chakraborty S."/>
            <person name="Walawage S.L."/>
            <person name="Vasquez-Gross H.A."/>
            <person name="Cardeno C."/>
            <person name="Famula R."/>
            <person name="Pratt K."/>
            <person name="Kuruganti S."/>
            <person name="Aradhya M.K."/>
            <person name="Leslie C.A."/>
            <person name="Dandekar A.M."/>
            <person name="Salzberg S.L."/>
            <person name="Wegrzyn J.L."/>
            <person name="Langley C.H."/>
            <person name="Neale D.B."/>
        </authorList>
    </citation>
    <scope>NUCLEOTIDE SEQUENCE</scope>
    <source>
        <tissue evidence="2">Leaves</tissue>
    </source>
</reference>
<evidence type="ECO:0000313" key="2">
    <source>
        <dbReference type="EMBL" id="KAF5469955.1"/>
    </source>
</evidence>
<gene>
    <name evidence="2" type="ORF">F2P56_010509</name>
</gene>
<feature type="compositionally biased region" description="Low complexity" evidence="1">
    <location>
        <begin position="56"/>
        <end position="71"/>
    </location>
</feature>
<evidence type="ECO:0000256" key="1">
    <source>
        <dbReference type="SAM" id="MobiDB-lite"/>
    </source>
</evidence>
<organism evidence="2 3">
    <name type="scientific">Juglans regia</name>
    <name type="common">English walnut</name>
    <dbReference type="NCBI Taxonomy" id="51240"/>
    <lineage>
        <taxon>Eukaryota</taxon>
        <taxon>Viridiplantae</taxon>
        <taxon>Streptophyta</taxon>
        <taxon>Embryophyta</taxon>
        <taxon>Tracheophyta</taxon>
        <taxon>Spermatophyta</taxon>
        <taxon>Magnoliopsida</taxon>
        <taxon>eudicotyledons</taxon>
        <taxon>Gunneridae</taxon>
        <taxon>Pentapetalae</taxon>
        <taxon>rosids</taxon>
        <taxon>fabids</taxon>
        <taxon>Fagales</taxon>
        <taxon>Juglandaceae</taxon>
        <taxon>Juglans</taxon>
    </lineage>
</organism>
<proteinExistence type="predicted"/>
<feature type="non-terminal residue" evidence="2">
    <location>
        <position position="1"/>
    </location>
</feature>
<reference evidence="2" key="2">
    <citation type="submission" date="2020-03" db="EMBL/GenBank/DDBJ databases">
        <title>Walnut 2.0.</title>
        <authorList>
            <person name="Marrano A."/>
            <person name="Britton M."/>
            <person name="Zimin A.V."/>
            <person name="Zaini P.A."/>
            <person name="Workman R."/>
            <person name="Puiu D."/>
            <person name="Bianco L."/>
            <person name="Allen B.J."/>
            <person name="Troggio M."/>
            <person name="Leslie C.A."/>
            <person name="Timp W."/>
            <person name="Dendekar A."/>
            <person name="Salzberg S.L."/>
            <person name="Neale D.B."/>
        </authorList>
    </citation>
    <scope>NUCLEOTIDE SEQUENCE</scope>
    <source>
        <tissue evidence="2">Leaves</tissue>
    </source>
</reference>
<protein>
    <submittedName>
        <fullName evidence="2">Uncharacterized protein</fullName>
    </submittedName>
</protein>
<dbReference type="AlphaFoldDB" id="A0A834CYT7"/>
<evidence type="ECO:0000313" key="3">
    <source>
        <dbReference type="Proteomes" id="UP000619265"/>
    </source>
</evidence>
<accession>A0A834CYT7</accession>
<dbReference type="Proteomes" id="UP000619265">
    <property type="component" value="Unassembled WGS sequence"/>
</dbReference>
<feature type="region of interest" description="Disordered" evidence="1">
    <location>
        <begin position="35"/>
        <end position="71"/>
    </location>
</feature>
<dbReference type="Gramene" id="Jr05_02530_p2">
    <property type="protein sequence ID" value="cds.Jr05_02530_p2"/>
    <property type="gene ID" value="Jr05_02530"/>
</dbReference>
<sequence length="104" mass="11551">VELSARGRGGENSLVSASKILDPIQVRLQSLAFSHREPRFRLQKPPQSIYSHPKSHFSSPSHPSQSHTQIQSREANLLFPLSWEPRHRVSSSSESPGVTGPSFP</sequence>
<name>A0A834CYT7_JUGRE</name>
<dbReference type="EMBL" id="LIHL02000005">
    <property type="protein sequence ID" value="KAF5469955.1"/>
    <property type="molecule type" value="Genomic_DNA"/>
</dbReference>
<comment type="caution">
    <text evidence="2">The sequence shown here is derived from an EMBL/GenBank/DDBJ whole genome shotgun (WGS) entry which is preliminary data.</text>
</comment>